<dbReference type="EMBL" id="PKKJ01000002">
    <property type="protein sequence ID" value="PKY66629.1"/>
    <property type="molecule type" value="Genomic_DNA"/>
</dbReference>
<organism evidence="1 2">
    <name type="scientific">Schaalia turicensis</name>
    <dbReference type="NCBI Taxonomy" id="131111"/>
    <lineage>
        <taxon>Bacteria</taxon>
        <taxon>Bacillati</taxon>
        <taxon>Actinomycetota</taxon>
        <taxon>Actinomycetes</taxon>
        <taxon>Actinomycetales</taxon>
        <taxon>Actinomycetaceae</taxon>
        <taxon>Schaalia</taxon>
    </lineage>
</organism>
<accession>A0A2I1I6A4</accession>
<dbReference type="OrthoDB" id="321327at2"/>
<name>A0A2I1I6A4_9ACTO</name>
<protein>
    <recommendedName>
        <fullName evidence="3">DUF4357 domain-containing protein</fullName>
    </recommendedName>
</protein>
<evidence type="ECO:0008006" key="3">
    <source>
        <dbReference type="Google" id="ProtNLM"/>
    </source>
</evidence>
<reference evidence="1 2" key="1">
    <citation type="submission" date="2017-12" db="EMBL/GenBank/DDBJ databases">
        <title>Phylogenetic diversity of female urinary microbiome.</title>
        <authorList>
            <person name="Thomas-White K."/>
            <person name="Wolfe A.J."/>
        </authorList>
    </citation>
    <scope>NUCLEOTIDE SEQUENCE [LARGE SCALE GENOMIC DNA]</scope>
    <source>
        <strain evidence="1 2">UMB0250</strain>
    </source>
</reference>
<evidence type="ECO:0000313" key="1">
    <source>
        <dbReference type="EMBL" id="PKY66629.1"/>
    </source>
</evidence>
<dbReference type="AlphaFoldDB" id="A0A2I1I6A4"/>
<dbReference type="Proteomes" id="UP000234545">
    <property type="component" value="Unassembled WGS sequence"/>
</dbReference>
<proteinExistence type="predicted"/>
<sequence>MSYYITNDGTIKYILENLRNDKHRFCRKAILLVAPSEDFAATELGLLEDTFITLAREAGRTTIANATGAHAGRVREHLRNRISTIVSNTRLMMAPMGMMVLEPPVATAEHHDVPLGANEDGPIESRGPIRDVSVEFYSHRREEKRATLVKSGEAWGFKKGSWLRPVKADHEAKLRERYAKAVDGNVTTTDIASSSPNQAAVCFNGNSANARALWRDADGKALGDYLDRGEI</sequence>
<comment type="caution">
    <text evidence="1">The sequence shown here is derived from an EMBL/GenBank/DDBJ whole genome shotgun (WGS) entry which is preliminary data.</text>
</comment>
<gene>
    <name evidence="1" type="ORF">CYJ25_03625</name>
</gene>
<evidence type="ECO:0000313" key="2">
    <source>
        <dbReference type="Proteomes" id="UP000234545"/>
    </source>
</evidence>
<dbReference type="RefSeq" id="WP_101627841.1">
    <property type="nucleotide sequence ID" value="NZ_PKKJ01000002.1"/>
</dbReference>